<keyword evidence="3" id="KW-1185">Reference proteome</keyword>
<feature type="domain" description="Methyltransferase" evidence="1">
    <location>
        <begin position="74"/>
        <end position="121"/>
    </location>
</feature>
<protein>
    <submittedName>
        <fullName evidence="2">Methyltransferase domain-containing protein</fullName>
    </submittedName>
</protein>
<accession>A0A172RYS5</accession>
<evidence type="ECO:0000259" key="1">
    <source>
        <dbReference type="Pfam" id="PF13649"/>
    </source>
</evidence>
<dbReference type="KEGG" id="ddt:AAY81_06725"/>
<sequence length="312" mass="35142">MTNPHNSQSNGETISLLQESDWNEEWKRLQRIRRRADDAQYWNKRSKNFSSKDSPSPYVSEFLKMASVQPGERVLDMGCGTGSIAVPLALAESHVIAADFSQGMLDETAARVEVAEREHDAHIADRIETKLMSWDDNWDEHGMGAHCVDVAIASRSIATHDLRQALMKLNHVASRRCCVTLTTGCSPRMDRNVLSAIGVRNRHGNDAQYAWNILTNDGFEPTCSYIRSTRLDTFDDLADAAVDFGRMITDTLDENDTEGIAQAKRNLETWLQNNLVPNENVGKPDSKGIPQKALRLRNPRVITWAFISWETK</sequence>
<dbReference type="RefSeq" id="WP_066663021.1">
    <property type="nucleotide sequence ID" value="NZ_CP011402.1"/>
</dbReference>
<evidence type="ECO:0000313" key="2">
    <source>
        <dbReference type="EMBL" id="SEO69920.1"/>
    </source>
</evidence>
<reference evidence="3" key="1">
    <citation type="submission" date="2016-10" db="EMBL/GenBank/DDBJ databases">
        <authorList>
            <person name="Varghese N."/>
        </authorList>
    </citation>
    <scope>NUCLEOTIDE SEQUENCE [LARGE SCALE GENOMIC DNA]</scope>
    <source>
        <strain evidence="3">DSM 21843</strain>
    </source>
</reference>
<dbReference type="GO" id="GO:0008168">
    <property type="term" value="F:methyltransferase activity"/>
    <property type="evidence" value="ECO:0007669"/>
    <property type="project" value="UniProtKB-KW"/>
</dbReference>
<dbReference type="GO" id="GO:0032259">
    <property type="term" value="P:methylation"/>
    <property type="evidence" value="ECO:0007669"/>
    <property type="project" value="UniProtKB-KW"/>
</dbReference>
<dbReference type="PATRIC" id="fig|79604.3.peg.1359"/>
<dbReference type="AlphaFoldDB" id="A0A172RYS5"/>
<keyword evidence="2" id="KW-0489">Methyltransferase</keyword>
<name>A0A172RYS5_9ACTN</name>
<dbReference type="CDD" id="cd02440">
    <property type="entry name" value="AdoMet_MTases"/>
    <property type="match status" value="1"/>
</dbReference>
<gene>
    <name evidence="2" type="ORF">SAMN02910314_00910</name>
</gene>
<dbReference type="OrthoDB" id="21342at2"/>
<proteinExistence type="predicted"/>
<organism evidence="2 3">
    <name type="scientific">Denitrobacterium detoxificans</name>
    <dbReference type="NCBI Taxonomy" id="79604"/>
    <lineage>
        <taxon>Bacteria</taxon>
        <taxon>Bacillati</taxon>
        <taxon>Actinomycetota</taxon>
        <taxon>Coriobacteriia</taxon>
        <taxon>Eggerthellales</taxon>
        <taxon>Eggerthellaceae</taxon>
        <taxon>Denitrobacterium</taxon>
    </lineage>
</organism>
<dbReference type="STRING" id="79604.AAY81_06725"/>
<dbReference type="EMBL" id="FOEC01000004">
    <property type="protein sequence ID" value="SEO69920.1"/>
    <property type="molecule type" value="Genomic_DNA"/>
</dbReference>
<dbReference type="Proteomes" id="UP000182975">
    <property type="component" value="Unassembled WGS sequence"/>
</dbReference>
<dbReference type="InterPro" id="IPR041698">
    <property type="entry name" value="Methyltransf_25"/>
</dbReference>
<dbReference type="SUPFAM" id="SSF53335">
    <property type="entry name" value="S-adenosyl-L-methionine-dependent methyltransferases"/>
    <property type="match status" value="1"/>
</dbReference>
<dbReference type="Gene3D" id="3.40.50.150">
    <property type="entry name" value="Vaccinia Virus protein VP39"/>
    <property type="match status" value="1"/>
</dbReference>
<evidence type="ECO:0000313" key="3">
    <source>
        <dbReference type="Proteomes" id="UP000182975"/>
    </source>
</evidence>
<dbReference type="InterPro" id="IPR029063">
    <property type="entry name" value="SAM-dependent_MTases_sf"/>
</dbReference>
<keyword evidence="2" id="KW-0808">Transferase</keyword>
<dbReference type="Pfam" id="PF13649">
    <property type="entry name" value="Methyltransf_25"/>
    <property type="match status" value="1"/>
</dbReference>